<dbReference type="PANTHER" id="PTHR48111">
    <property type="entry name" value="REGULATOR OF RPOS"/>
    <property type="match status" value="1"/>
</dbReference>
<sequence length="224" mass="25125">MRLLLVEDEAELATVVARLLSAENYVVDHAPDLETAWEAVCLTDYSLVLLDRRLPDGDGLELIRRSKRLSIPPRFLVLSALGDVEDRVQGLDEGAGDYVVKPFVPEELLARIRAELRVPAAEPAQRVRSFGRLQYDASLRSFSVEGQVVVIRRQELIILEKLFDNANRVVTRESIENALYGFNDMPETVTIEPQISRLRKSLSAHATGVEIHSVRGLGYMLKCS</sequence>
<dbReference type="PANTHER" id="PTHR48111:SF36">
    <property type="entry name" value="TRANSCRIPTIONAL REGULATORY PROTEIN CUTR"/>
    <property type="match status" value="1"/>
</dbReference>
<evidence type="ECO:0000256" key="1">
    <source>
        <dbReference type="ARBA" id="ARBA00023125"/>
    </source>
</evidence>
<dbReference type="InterPro" id="IPR001867">
    <property type="entry name" value="OmpR/PhoB-type_DNA-bd"/>
</dbReference>
<dbReference type="SMART" id="SM00448">
    <property type="entry name" value="REC"/>
    <property type="match status" value="1"/>
</dbReference>
<dbReference type="Pfam" id="PF00072">
    <property type="entry name" value="Response_reg"/>
    <property type="match status" value="1"/>
</dbReference>
<evidence type="ECO:0000259" key="5">
    <source>
        <dbReference type="PROSITE" id="PS51755"/>
    </source>
</evidence>
<dbReference type="CDD" id="cd00383">
    <property type="entry name" value="trans_reg_C"/>
    <property type="match status" value="1"/>
</dbReference>
<accession>A0ABS6SGD4</accession>
<dbReference type="Proteomes" id="UP000722336">
    <property type="component" value="Unassembled WGS sequence"/>
</dbReference>
<comment type="caution">
    <text evidence="6">The sequence shown here is derived from an EMBL/GenBank/DDBJ whole genome shotgun (WGS) entry which is preliminary data.</text>
</comment>
<name>A0ABS6SGD4_9SPHN</name>
<feature type="domain" description="Response regulatory" evidence="4">
    <location>
        <begin position="2"/>
        <end position="116"/>
    </location>
</feature>
<dbReference type="RefSeq" id="WP_218445819.1">
    <property type="nucleotide sequence ID" value="NZ_JAGSPA010000003.1"/>
</dbReference>
<dbReference type="Pfam" id="PF00486">
    <property type="entry name" value="Trans_reg_C"/>
    <property type="match status" value="1"/>
</dbReference>
<dbReference type="InterPro" id="IPR039420">
    <property type="entry name" value="WalR-like"/>
</dbReference>
<feature type="modified residue" description="4-aspartylphosphate" evidence="2">
    <location>
        <position position="51"/>
    </location>
</feature>
<keyword evidence="1 3" id="KW-0238">DNA-binding</keyword>
<dbReference type="PROSITE" id="PS50110">
    <property type="entry name" value="RESPONSE_REGULATORY"/>
    <property type="match status" value="1"/>
</dbReference>
<evidence type="ECO:0000259" key="4">
    <source>
        <dbReference type="PROSITE" id="PS50110"/>
    </source>
</evidence>
<dbReference type="InterPro" id="IPR001789">
    <property type="entry name" value="Sig_transdc_resp-reg_receiver"/>
</dbReference>
<dbReference type="SMART" id="SM00862">
    <property type="entry name" value="Trans_reg_C"/>
    <property type="match status" value="1"/>
</dbReference>
<dbReference type="EMBL" id="JAGSPA010000003">
    <property type="protein sequence ID" value="MBV7256976.1"/>
    <property type="molecule type" value="Genomic_DNA"/>
</dbReference>
<keyword evidence="2" id="KW-0597">Phosphoprotein</keyword>
<gene>
    <name evidence="6" type="ORF">KCG44_09295</name>
</gene>
<evidence type="ECO:0000313" key="7">
    <source>
        <dbReference type="Proteomes" id="UP000722336"/>
    </source>
</evidence>
<reference evidence="6 7" key="1">
    <citation type="submission" date="2021-04" db="EMBL/GenBank/DDBJ databases">
        <authorList>
            <person name="Pira H."/>
            <person name="Risdian C."/>
            <person name="Wink J."/>
        </authorList>
    </citation>
    <scope>NUCLEOTIDE SEQUENCE [LARGE SCALE GENOMIC DNA]</scope>
    <source>
        <strain evidence="6 7">WHA3</strain>
    </source>
</reference>
<feature type="DNA-binding region" description="OmpR/PhoB-type" evidence="3">
    <location>
        <begin position="125"/>
        <end position="223"/>
    </location>
</feature>
<dbReference type="PROSITE" id="PS51755">
    <property type="entry name" value="OMPR_PHOB"/>
    <property type="match status" value="1"/>
</dbReference>
<protein>
    <submittedName>
        <fullName evidence="6">Response regulator transcription factor</fullName>
    </submittedName>
</protein>
<organism evidence="6 7">
    <name type="scientific">Pacificimonas pallii</name>
    <dbReference type="NCBI Taxonomy" id="2827236"/>
    <lineage>
        <taxon>Bacteria</taxon>
        <taxon>Pseudomonadati</taxon>
        <taxon>Pseudomonadota</taxon>
        <taxon>Alphaproteobacteria</taxon>
        <taxon>Sphingomonadales</taxon>
        <taxon>Sphingosinicellaceae</taxon>
        <taxon>Pacificimonas</taxon>
    </lineage>
</organism>
<evidence type="ECO:0000313" key="6">
    <source>
        <dbReference type="EMBL" id="MBV7256976.1"/>
    </source>
</evidence>
<evidence type="ECO:0000256" key="2">
    <source>
        <dbReference type="PROSITE-ProRule" id="PRU00169"/>
    </source>
</evidence>
<keyword evidence="7" id="KW-1185">Reference proteome</keyword>
<evidence type="ECO:0000256" key="3">
    <source>
        <dbReference type="PROSITE-ProRule" id="PRU01091"/>
    </source>
</evidence>
<proteinExistence type="predicted"/>
<feature type="domain" description="OmpR/PhoB-type" evidence="5">
    <location>
        <begin position="125"/>
        <end position="223"/>
    </location>
</feature>